<dbReference type="EMBL" id="GBRH01187826">
    <property type="protein sequence ID" value="JAE10070.1"/>
    <property type="molecule type" value="Transcribed_RNA"/>
</dbReference>
<reference evidence="1" key="2">
    <citation type="journal article" date="2015" name="Data Brief">
        <title>Shoot transcriptome of the giant reed, Arundo donax.</title>
        <authorList>
            <person name="Barrero R.A."/>
            <person name="Guerrero F.D."/>
            <person name="Moolhuijzen P."/>
            <person name="Goolsby J.A."/>
            <person name="Tidwell J."/>
            <person name="Bellgard S.E."/>
            <person name="Bellgard M.I."/>
        </authorList>
    </citation>
    <scope>NUCLEOTIDE SEQUENCE</scope>
    <source>
        <tissue evidence="1">Shoot tissue taken approximately 20 cm above the soil surface</tissue>
    </source>
</reference>
<sequence>MLAAVELDLLPLFTHFSSQQTRSITTCTTKNGN</sequence>
<proteinExistence type="predicted"/>
<reference evidence="1" key="1">
    <citation type="submission" date="2014-09" db="EMBL/GenBank/DDBJ databases">
        <authorList>
            <person name="Magalhaes I.L.F."/>
            <person name="Oliveira U."/>
            <person name="Santos F.R."/>
            <person name="Vidigal T.H.D.A."/>
            <person name="Brescovit A.D."/>
            <person name="Santos A.J."/>
        </authorList>
    </citation>
    <scope>NUCLEOTIDE SEQUENCE</scope>
    <source>
        <tissue evidence="1">Shoot tissue taken approximately 20 cm above the soil surface</tissue>
    </source>
</reference>
<name>A0A0A9FAL8_ARUDO</name>
<accession>A0A0A9FAL8</accession>
<protein>
    <submittedName>
        <fullName evidence="1">Uncharacterized protein</fullName>
    </submittedName>
</protein>
<evidence type="ECO:0000313" key="1">
    <source>
        <dbReference type="EMBL" id="JAE10070.1"/>
    </source>
</evidence>
<dbReference type="AlphaFoldDB" id="A0A0A9FAL8"/>
<organism evidence="1">
    <name type="scientific">Arundo donax</name>
    <name type="common">Giant reed</name>
    <name type="synonym">Donax arundinaceus</name>
    <dbReference type="NCBI Taxonomy" id="35708"/>
    <lineage>
        <taxon>Eukaryota</taxon>
        <taxon>Viridiplantae</taxon>
        <taxon>Streptophyta</taxon>
        <taxon>Embryophyta</taxon>
        <taxon>Tracheophyta</taxon>
        <taxon>Spermatophyta</taxon>
        <taxon>Magnoliopsida</taxon>
        <taxon>Liliopsida</taxon>
        <taxon>Poales</taxon>
        <taxon>Poaceae</taxon>
        <taxon>PACMAD clade</taxon>
        <taxon>Arundinoideae</taxon>
        <taxon>Arundineae</taxon>
        <taxon>Arundo</taxon>
    </lineage>
</organism>